<proteinExistence type="predicted"/>
<gene>
    <name evidence="4" type="ORF">EGI31_14050</name>
</gene>
<dbReference type="PANTHER" id="PTHR44591">
    <property type="entry name" value="STRESS RESPONSE REGULATOR PROTEIN 1"/>
    <property type="match status" value="1"/>
</dbReference>
<feature type="domain" description="Response regulatory" evidence="3">
    <location>
        <begin position="8"/>
        <end position="124"/>
    </location>
</feature>
<evidence type="ECO:0000313" key="5">
    <source>
        <dbReference type="Proteomes" id="UP001204144"/>
    </source>
</evidence>
<evidence type="ECO:0000259" key="3">
    <source>
        <dbReference type="PROSITE" id="PS50110"/>
    </source>
</evidence>
<accession>A0AAE3H2V2</accession>
<dbReference type="Proteomes" id="UP001204144">
    <property type="component" value="Unassembled WGS sequence"/>
</dbReference>
<comment type="caution">
    <text evidence="4">The sequence shown here is derived from an EMBL/GenBank/DDBJ whole genome shotgun (WGS) entry which is preliminary data.</text>
</comment>
<evidence type="ECO:0000256" key="2">
    <source>
        <dbReference type="PROSITE-ProRule" id="PRU00169"/>
    </source>
</evidence>
<dbReference type="Pfam" id="PF00072">
    <property type="entry name" value="Response_reg"/>
    <property type="match status" value="1"/>
</dbReference>
<dbReference type="PROSITE" id="PS50110">
    <property type="entry name" value="RESPONSE_REGULATORY"/>
    <property type="match status" value="1"/>
</dbReference>
<protein>
    <submittedName>
        <fullName evidence="4">Response regulator</fullName>
    </submittedName>
</protein>
<feature type="modified residue" description="4-aspartylphosphate" evidence="2">
    <location>
        <position position="57"/>
    </location>
</feature>
<reference evidence="4 5" key="1">
    <citation type="submission" date="2018-11" db="EMBL/GenBank/DDBJ databases">
        <title>Novel bacteria species description.</title>
        <authorList>
            <person name="Han J.-H."/>
        </authorList>
    </citation>
    <scope>NUCLEOTIDE SEQUENCE [LARGE SCALE GENOMIC DNA]</scope>
    <source>
        <strain evidence="4 5">KCTC23259</strain>
    </source>
</reference>
<dbReference type="SMART" id="SM00448">
    <property type="entry name" value="REC"/>
    <property type="match status" value="1"/>
</dbReference>
<keyword evidence="1 2" id="KW-0597">Phosphoprotein</keyword>
<dbReference type="CDD" id="cd17574">
    <property type="entry name" value="REC_OmpR"/>
    <property type="match status" value="1"/>
</dbReference>
<dbReference type="InterPro" id="IPR011006">
    <property type="entry name" value="CheY-like_superfamily"/>
</dbReference>
<name>A0AAE3H2V2_9BACT</name>
<dbReference type="InterPro" id="IPR050595">
    <property type="entry name" value="Bact_response_regulator"/>
</dbReference>
<dbReference type="EMBL" id="RJUF01000058">
    <property type="protein sequence ID" value="MCP9764074.1"/>
    <property type="molecule type" value="Genomic_DNA"/>
</dbReference>
<dbReference type="PANTHER" id="PTHR44591:SF3">
    <property type="entry name" value="RESPONSE REGULATORY DOMAIN-CONTAINING PROTEIN"/>
    <property type="match status" value="1"/>
</dbReference>
<dbReference type="InterPro" id="IPR001789">
    <property type="entry name" value="Sig_transdc_resp-reg_receiver"/>
</dbReference>
<dbReference type="GO" id="GO:0000160">
    <property type="term" value="P:phosphorelay signal transduction system"/>
    <property type="evidence" value="ECO:0007669"/>
    <property type="project" value="InterPro"/>
</dbReference>
<dbReference type="SUPFAM" id="SSF52172">
    <property type="entry name" value="CheY-like"/>
    <property type="match status" value="1"/>
</dbReference>
<sequence>MIQRNELKVLIADDEPSILMSLEFLFKKEGYKVLIARDGQEAINMFDLEQPSIMILDIMMPNVDGYKVCSYVKTNFKNKAPKVVFLSAKNKETEIEHGYELGADLYVPKPFSTRELIKKVNLIATDML</sequence>
<organism evidence="4 5">
    <name type="scientific">Lacihabitans soyangensis</name>
    <dbReference type="NCBI Taxonomy" id="869394"/>
    <lineage>
        <taxon>Bacteria</taxon>
        <taxon>Pseudomonadati</taxon>
        <taxon>Bacteroidota</taxon>
        <taxon>Cytophagia</taxon>
        <taxon>Cytophagales</taxon>
        <taxon>Leadbetterellaceae</taxon>
        <taxon>Lacihabitans</taxon>
    </lineage>
</organism>
<keyword evidence="5" id="KW-1185">Reference proteome</keyword>
<evidence type="ECO:0000256" key="1">
    <source>
        <dbReference type="ARBA" id="ARBA00022553"/>
    </source>
</evidence>
<dbReference type="AlphaFoldDB" id="A0AAE3H2V2"/>
<dbReference type="Gene3D" id="3.40.50.2300">
    <property type="match status" value="1"/>
</dbReference>
<evidence type="ECO:0000313" key="4">
    <source>
        <dbReference type="EMBL" id="MCP9764074.1"/>
    </source>
</evidence>
<dbReference type="RefSeq" id="WP_255037833.1">
    <property type="nucleotide sequence ID" value="NZ_RJUF01000058.1"/>
</dbReference>